<comment type="caution">
    <text evidence="3">The sequence shown here is derived from an EMBL/GenBank/DDBJ whole genome shotgun (WGS) entry which is preliminary data.</text>
</comment>
<proteinExistence type="predicted"/>
<evidence type="ECO:0000313" key="4">
    <source>
        <dbReference type="Proteomes" id="UP001194580"/>
    </source>
</evidence>
<feature type="transmembrane region" description="Helical" evidence="2">
    <location>
        <begin position="417"/>
        <end position="436"/>
    </location>
</feature>
<name>A0AAD4D489_9FUNG</name>
<accession>A0AAD4D489</accession>
<dbReference type="Proteomes" id="UP001194580">
    <property type="component" value="Unassembled WGS sequence"/>
</dbReference>
<organism evidence="3 4">
    <name type="scientific">Linnemannia exigua</name>
    <dbReference type="NCBI Taxonomy" id="604196"/>
    <lineage>
        <taxon>Eukaryota</taxon>
        <taxon>Fungi</taxon>
        <taxon>Fungi incertae sedis</taxon>
        <taxon>Mucoromycota</taxon>
        <taxon>Mortierellomycotina</taxon>
        <taxon>Mortierellomycetes</taxon>
        <taxon>Mortierellales</taxon>
        <taxon>Mortierellaceae</taxon>
        <taxon>Linnemannia</taxon>
    </lineage>
</organism>
<reference evidence="3" key="1">
    <citation type="journal article" date="2020" name="Fungal Divers.">
        <title>Resolving the Mortierellaceae phylogeny through synthesis of multi-gene phylogenetics and phylogenomics.</title>
        <authorList>
            <person name="Vandepol N."/>
            <person name="Liber J."/>
            <person name="Desiro A."/>
            <person name="Na H."/>
            <person name="Kennedy M."/>
            <person name="Barry K."/>
            <person name="Grigoriev I.V."/>
            <person name="Miller A.N."/>
            <person name="O'Donnell K."/>
            <person name="Stajich J.E."/>
            <person name="Bonito G."/>
        </authorList>
    </citation>
    <scope>NUCLEOTIDE SEQUENCE</scope>
    <source>
        <strain evidence="3">NRRL 28262</strain>
    </source>
</reference>
<dbReference type="AlphaFoldDB" id="A0AAD4D489"/>
<gene>
    <name evidence="3" type="ORF">BGZ95_003786</name>
</gene>
<keyword evidence="2" id="KW-0472">Membrane</keyword>
<dbReference type="EMBL" id="JAAAIL010001889">
    <property type="protein sequence ID" value="KAG0263480.1"/>
    <property type="molecule type" value="Genomic_DNA"/>
</dbReference>
<evidence type="ECO:0000256" key="1">
    <source>
        <dbReference type="SAM" id="MobiDB-lite"/>
    </source>
</evidence>
<keyword evidence="4" id="KW-1185">Reference proteome</keyword>
<sequence>MGRIKLDCITVNQNNTLIYGIGNAFLEGVPEKTVKWGNVVIVRSQPNPTSFRNIQWRVIAAIQAEKVPFYWEQAFGTVDCAVSRMGVFTAMAHKTPKGSLEKVEWSGVTFDPARGWAEGWNVFTTEKDYSWQDIATLRTHEAIYMQQPVKAVGALPEATVRDRFIHGLSSYNENILRLGSFGPLDLTTKDTVTSWNQASLFVFSIAHKDLSHGLQPYFYKPVNSAYTRLGPSHAHIYYKDQNMIRSYPLANISAPMPEAVTTMTKEGVTLSHILPGTHEGKPFLVCIGTSPNQSRELYFINNYLNTTTAGPMTVSPSYEITYLPTIRPLQFVNIQYPATDNRPAWAKEIMFGISITLEGELYGINLTGNQTTTDTRPGQSSNSGYVFVDQSYESILGLAPKNPNPDSNSDSHMSPRMVGGILGGLLAGNLVILLLYKMWKKRRNRQLKNANAAAVALPVGTYQPPGYGPGPGQGQDIELMTPPVPYTYNPSSRHDGPDVPPAYRA</sequence>
<feature type="region of interest" description="Disordered" evidence="1">
    <location>
        <begin position="466"/>
        <end position="505"/>
    </location>
</feature>
<keyword evidence="2" id="KW-0812">Transmembrane</keyword>
<evidence type="ECO:0000313" key="3">
    <source>
        <dbReference type="EMBL" id="KAG0263480.1"/>
    </source>
</evidence>
<evidence type="ECO:0000256" key="2">
    <source>
        <dbReference type="SAM" id="Phobius"/>
    </source>
</evidence>
<keyword evidence="2" id="KW-1133">Transmembrane helix</keyword>
<protein>
    <submittedName>
        <fullName evidence="3">Uncharacterized protein</fullName>
    </submittedName>
</protein>